<dbReference type="InterPro" id="IPR011042">
    <property type="entry name" value="6-blade_b-propeller_TolB-like"/>
</dbReference>
<dbReference type="RefSeq" id="WP_203169936.1">
    <property type="nucleotide sequence ID" value="NZ_JAEVLS010000006.1"/>
</dbReference>
<sequence length="357" mass="37621">MKALSSTASALVWMISLTGAALPSNAADVSDCPSDERAAYICNVRNAEDLVAVRDTAWVIAGRVTDPPTQGGFYLIDARSGAASPMAPDFRGATAPIYSECPGAPGKDEFAAHGIAIRYGTGSKHELYAVNHNGRESVEIFDLDVSGERPELIWKGCVVVPRAVMPNSVAPVSGGGFMVTSFGIRTDPETYQKALAGGISGFVAKWAPGQGWSEVPGTQFSANNGVALSEDGKRLFVTGWGDRKLHVVSLGEMPYTHQAVELGAVHPDNIRATDDGRLLIAGQAAMPADIFACTKLPTCEVGFKVIAVDPRSLSVEPLLDEPGSRSFGGASAAILVGNEIWVGTFNGSRIARYPLRK</sequence>
<gene>
    <name evidence="2" type="ORF">JM946_24060</name>
</gene>
<dbReference type="SUPFAM" id="SSF63829">
    <property type="entry name" value="Calcium-dependent phosphotriesterase"/>
    <property type="match status" value="1"/>
</dbReference>
<evidence type="ECO:0000256" key="1">
    <source>
        <dbReference type="SAM" id="SignalP"/>
    </source>
</evidence>
<evidence type="ECO:0000313" key="2">
    <source>
        <dbReference type="EMBL" id="MBM0107821.1"/>
    </source>
</evidence>
<dbReference type="PANTHER" id="PTHR11799">
    <property type="entry name" value="PARAOXONASE"/>
    <property type="match status" value="1"/>
</dbReference>
<accession>A0ABS1X3L8</accession>
<dbReference type="PANTHER" id="PTHR11799:SF12">
    <property type="entry name" value="PARAOXONASE-RELATED"/>
    <property type="match status" value="1"/>
</dbReference>
<comment type="caution">
    <text evidence="2">The sequence shown here is derived from an EMBL/GenBank/DDBJ whole genome shotgun (WGS) entry which is preliminary data.</text>
</comment>
<dbReference type="EMBL" id="JAEVLS010000006">
    <property type="protein sequence ID" value="MBM0107821.1"/>
    <property type="molecule type" value="Genomic_DNA"/>
</dbReference>
<feature type="chain" id="PRO_5045166320" description="SMP-30/Gluconolactonase/LRE-like region domain-containing protein" evidence="1">
    <location>
        <begin position="27"/>
        <end position="357"/>
    </location>
</feature>
<name>A0ABS1X3L8_9GAMM</name>
<proteinExistence type="predicted"/>
<reference evidence="2 3" key="1">
    <citation type="journal article" date="2021" name="Int. J. Syst. Evol. Microbiol.">
        <title>Steroidobacter gossypii sp. nov., isolated from soil of cotton cropping field.</title>
        <authorList>
            <person name="Huang R."/>
            <person name="Yang S."/>
            <person name="Zhen C."/>
            <person name="Liu W."/>
        </authorList>
    </citation>
    <scope>NUCLEOTIDE SEQUENCE [LARGE SCALE GENOMIC DNA]</scope>
    <source>
        <strain evidence="2 3">S1-65</strain>
    </source>
</reference>
<feature type="signal peptide" evidence="1">
    <location>
        <begin position="1"/>
        <end position="26"/>
    </location>
</feature>
<evidence type="ECO:0000313" key="3">
    <source>
        <dbReference type="Proteomes" id="UP000661077"/>
    </source>
</evidence>
<evidence type="ECO:0008006" key="4">
    <source>
        <dbReference type="Google" id="ProtNLM"/>
    </source>
</evidence>
<keyword evidence="3" id="KW-1185">Reference proteome</keyword>
<organism evidence="2 3">
    <name type="scientific">Steroidobacter gossypii</name>
    <dbReference type="NCBI Taxonomy" id="2805490"/>
    <lineage>
        <taxon>Bacteria</taxon>
        <taxon>Pseudomonadati</taxon>
        <taxon>Pseudomonadota</taxon>
        <taxon>Gammaproteobacteria</taxon>
        <taxon>Steroidobacterales</taxon>
        <taxon>Steroidobacteraceae</taxon>
        <taxon>Steroidobacter</taxon>
    </lineage>
</organism>
<dbReference type="Proteomes" id="UP000661077">
    <property type="component" value="Unassembled WGS sequence"/>
</dbReference>
<protein>
    <recommendedName>
        <fullName evidence="4">SMP-30/Gluconolactonase/LRE-like region domain-containing protein</fullName>
    </recommendedName>
</protein>
<keyword evidence="1" id="KW-0732">Signal</keyword>
<dbReference type="Gene3D" id="2.120.10.30">
    <property type="entry name" value="TolB, C-terminal domain"/>
    <property type="match status" value="1"/>
</dbReference>
<dbReference type="InterPro" id="IPR051288">
    <property type="entry name" value="Serum_paraoxonase/arylesterase"/>
</dbReference>